<dbReference type="STRING" id="45351.A7TAG3"/>
<feature type="binding site" evidence="9">
    <location>
        <position position="14"/>
    </location>
    <ligand>
        <name>Zn(2+)</name>
        <dbReference type="ChEBI" id="CHEBI:29105"/>
        <label>2</label>
        <note>catalytic</note>
    </ligand>
</feature>
<dbReference type="PRINTS" id="PR00138">
    <property type="entry name" value="MATRIXIN"/>
</dbReference>
<keyword evidence="4" id="KW-0732">Signal</keyword>
<dbReference type="AlphaFoldDB" id="A7TAG3"/>
<dbReference type="EMBL" id="DS474098">
    <property type="protein sequence ID" value="EDO27008.1"/>
    <property type="molecule type" value="Genomic_DNA"/>
</dbReference>
<keyword evidence="12" id="KW-1185">Reference proteome</keyword>
<evidence type="ECO:0000256" key="6">
    <source>
        <dbReference type="ARBA" id="ARBA00022833"/>
    </source>
</evidence>
<dbReference type="SUPFAM" id="SSF55486">
    <property type="entry name" value="Metalloproteases ('zincins'), catalytic domain"/>
    <property type="match status" value="1"/>
</dbReference>
<dbReference type="PANTHER" id="PTHR10201:SF291">
    <property type="entry name" value="MATRIX METALLOPROTEINASE 1, ISOFORM C-RELATED"/>
    <property type="match status" value="1"/>
</dbReference>
<dbReference type="GO" id="GO:0006508">
    <property type="term" value="P:proteolysis"/>
    <property type="evidence" value="ECO:0007669"/>
    <property type="project" value="UniProtKB-KW"/>
</dbReference>
<dbReference type="Pfam" id="PF00413">
    <property type="entry name" value="Peptidase_M10"/>
    <property type="match status" value="1"/>
</dbReference>
<evidence type="ECO:0000313" key="11">
    <source>
        <dbReference type="EMBL" id="EDO27008.1"/>
    </source>
</evidence>
<accession>A7TAG3</accession>
<protein>
    <recommendedName>
        <fullName evidence="10">Peptidase M10 metallopeptidase domain-containing protein</fullName>
    </recommendedName>
</protein>
<dbReference type="Proteomes" id="UP000001593">
    <property type="component" value="Unassembled WGS sequence"/>
</dbReference>
<organism evidence="11 12">
    <name type="scientific">Nematostella vectensis</name>
    <name type="common">Starlet sea anemone</name>
    <dbReference type="NCBI Taxonomy" id="45351"/>
    <lineage>
        <taxon>Eukaryota</taxon>
        <taxon>Metazoa</taxon>
        <taxon>Cnidaria</taxon>
        <taxon>Anthozoa</taxon>
        <taxon>Hexacorallia</taxon>
        <taxon>Actiniaria</taxon>
        <taxon>Edwardsiidae</taxon>
        <taxon>Nematostella</taxon>
    </lineage>
</organism>
<dbReference type="InParanoid" id="A7TAG3"/>
<dbReference type="GO" id="GO:0004222">
    <property type="term" value="F:metalloendopeptidase activity"/>
    <property type="evidence" value="ECO:0007669"/>
    <property type="project" value="InterPro"/>
</dbReference>
<feature type="domain" description="Peptidase M10 metallopeptidase" evidence="10">
    <location>
        <begin position="1"/>
        <end position="54"/>
    </location>
</feature>
<dbReference type="HOGENOM" id="CLU_3020333_0_0_1"/>
<dbReference type="GO" id="GO:0031012">
    <property type="term" value="C:extracellular matrix"/>
    <property type="evidence" value="ECO:0007669"/>
    <property type="project" value="InterPro"/>
</dbReference>
<feature type="non-terminal residue" evidence="11">
    <location>
        <position position="1"/>
    </location>
</feature>
<dbReference type="MEROPS" id="M10.010"/>
<reference evidence="11 12" key="1">
    <citation type="journal article" date="2007" name="Science">
        <title>Sea anemone genome reveals ancestral eumetazoan gene repertoire and genomic organization.</title>
        <authorList>
            <person name="Putnam N.H."/>
            <person name="Srivastava M."/>
            <person name="Hellsten U."/>
            <person name="Dirks B."/>
            <person name="Chapman J."/>
            <person name="Salamov A."/>
            <person name="Terry A."/>
            <person name="Shapiro H."/>
            <person name="Lindquist E."/>
            <person name="Kapitonov V.V."/>
            <person name="Jurka J."/>
            <person name="Genikhovich G."/>
            <person name="Grigoriev I.V."/>
            <person name="Lucas S.M."/>
            <person name="Steele R.E."/>
            <person name="Finnerty J.R."/>
            <person name="Technau U."/>
            <person name="Martindale M.Q."/>
            <person name="Rokhsar D.S."/>
        </authorList>
    </citation>
    <scope>NUCLEOTIDE SEQUENCE [LARGE SCALE GENOMIC DNA]</scope>
    <source>
        <strain evidence="12">CH2 X CH6</strain>
    </source>
</reference>
<evidence type="ECO:0000259" key="10">
    <source>
        <dbReference type="Pfam" id="PF00413"/>
    </source>
</evidence>
<dbReference type="eggNOG" id="KOG1565">
    <property type="taxonomic scope" value="Eukaryota"/>
</dbReference>
<dbReference type="PANTHER" id="PTHR10201">
    <property type="entry name" value="MATRIX METALLOPROTEINASE"/>
    <property type="match status" value="1"/>
</dbReference>
<comment type="cofactor">
    <cofactor evidence="9">
        <name>Zn(2+)</name>
        <dbReference type="ChEBI" id="CHEBI:29105"/>
    </cofactor>
    <text evidence="9">Binds 2 Zn(2+) ions per subunit.</text>
</comment>
<evidence type="ECO:0000256" key="2">
    <source>
        <dbReference type="ARBA" id="ARBA00022670"/>
    </source>
</evidence>
<dbReference type="KEGG" id="nve:5497246"/>
<keyword evidence="2" id="KW-0645">Protease</keyword>
<keyword evidence="7" id="KW-0482">Metalloprotease</keyword>
<evidence type="ECO:0000256" key="4">
    <source>
        <dbReference type="ARBA" id="ARBA00022729"/>
    </source>
</evidence>
<evidence type="ECO:0000256" key="1">
    <source>
        <dbReference type="ARBA" id="ARBA00010370"/>
    </source>
</evidence>
<evidence type="ECO:0000256" key="3">
    <source>
        <dbReference type="ARBA" id="ARBA00022723"/>
    </source>
</evidence>
<dbReference type="InterPro" id="IPR024079">
    <property type="entry name" value="MetalloPept_cat_dom_sf"/>
</dbReference>
<proteinExistence type="inferred from homology"/>
<dbReference type="GO" id="GO:0008270">
    <property type="term" value="F:zinc ion binding"/>
    <property type="evidence" value="ECO:0007669"/>
    <property type="project" value="InterPro"/>
</dbReference>
<feature type="binding site" evidence="9">
    <location>
        <position position="20"/>
    </location>
    <ligand>
        <name>Zn(2+)</name>
        <dbReference type="ChEBI" id="CHEBI:29105"/>
        <label>2</label>
        <note>catalytic</note>
    </ligand>
</feature>
<keyword evidence="6 9" id="KW-0862">Zinc</keyword>
<feature type="binding site" evidence="9">
    <location>
        <position position="28"/>
    </location>
    <ligand>
        <name>Zn(2+)</name>
        <dbReference type="ChEBI" id="CHEBI:29105"/>
        <label>2</label>
        <note>catalytic</note>
    </ligand>
</feature>
<sequence length="56" mass="6372">GTNLLWVATHEFGHSLCLHHSDVRDAVMYPYYTGYKPGFNLKADDIAGIRAHYGEY</sequence>
<dbReference type="InterPro" id="IPR001818">
    <property type="entry name" value="Pept_M10_metallopeptidase"/>
</dbReference>
<evidence type="ECO:0000313" key="12">
    <source>
        <dbReference type="Proteomes" id="UP000001593"/>
    </source>
</evidence>
<name>A7TAG3_NEMVE</name>
<feature type="active site" evidence="8">
    <location>
        <position position="11"/>
    </location>
</feature>
<keyword evidence="5" id="KW-0378">Hydrolase</keyword>
<evidence type="ECO:0000256" key="8">
    <source>
        <dbReference type="PIRSR" id="PIRSR621190-1"/>
    </source>
</evidence>
<evidence type="ECO:0000256" key="7">
    <source>
        <dbReference type="ARBA" id="ARBA00023049"/>
    </source>
</evidence>
<feature type="binding site" evidence="9">
    <location>
        <position position="10"/>
    </location>
    <ligand>
        <name>Zn(2+)</name>
        <dbReference type="ChEBI" id="CHEBI:29105"/>
        <label>2</label>
        <note>catalytic</note>
    </ligand>
</feature>
<dbReference type="InterPro" id="IPR021190">
    <property type="entry name" value="Pept_M10A"/>
</dbReference>
<gene>
    <name evidence="11" type="ORF">NEMVEDRAFT_v1g152355</name>
</gene>
<dbReference type="PhylomeDB" id="A7TAG3"/>
<keyword evidence="3 9" id="KW-0479">Metal-binding</keyword>
<evidence type="ECO:0000256" key="9">
    <source>
        <dbReference type="PIRSR" id="PIRSR621190-2"/>
    </source>
</evidence>
<evidence type="ECO:0000256" key="5">
    <source>
        <dbReference type="ARBA" id="ARBA00022801"/>
    </source>
</evidence>
<comment type="similarity">
    <text evidence="1">Belongs to the peptidase M10A family.</text>
</comment>
<dbReference type="Gene3D" id="3.40.390.10">
    <property type="entry name" value="Collagenase (Catalytic Domain)"/>
    <property type="match status" value="1"/>
</dbReference>